<dbReference type="PATRIC" id="fig|595434.4.peg.3838"/>
<dbReference type="EMBL" id="LECT01000031">
    <property type="protein sequence ID" value="KLU03641.1"/>
    <property type="molecule type" value="Genomic_DNA"/>
</dbReference>
<dbReference type="STRING" id="595434.RISK_004048"/>
<organism evidence="1 2">
    <name type="scientific">Rhodopirellula islandica</name>
    <dbReference type="NCBI Taxonomy" id="595434"/>
    <lineage>
        <taxon>Bacteria</taxon>
        <taxon>Pseudomonadati</taxon>
        <taxon>Planctomycetota</taxon>
        <taxon>Planctomycetia</taxon>
        <taxon>Pirellulales</taxon>
        <taxon>Pirellulaceae</taxon>
        <taxon>Rhodopirellula</taxon>
    </lineage>
</organism>
<name>A0A0J1BAX0_RHOIS</name>
<gene>
    <name evidence="1" type="ORF">RISK_004048</name>
</gene>
<protein>
    <submittedName>
        <fullName evidence="1">Uncharacterized protein</fullName>
    </submittedName>
</protein>
<dbReference type="AlphaFoldDB" id="A0A0J1BAX0"/>
<keyword evidence="2" id="KW-1185">Reference proteome</keyword>
<sequence length="55" mass="5849">MDIVAPVIPLDYFPDSGLHAQNDGISLPNAIPLQILPVPPSSPVSPETLHHAQLD</sequence>
<evidence type="ECO:0000313" key="1">
    <source>
        <dbReference type="EMBL" id="KLU03641.1"/>
    </source>
</evidence>
<comment type="caution">
    <text evidence="1">The sequence shown here is derived from an EMBL/GenBank/DDBJ whole genome shotgun (WGS) entry which is preliminary data.</text>
</comment>
<reference evidence="1" key="1">
    <citation type="submission" date="2015-05" db="EMBL/GenBank/DDBJ databases">
        <title>Permanent draft genome of Rhodopirellula islandicus K833.</title>
        <authorList>
            <person name="Kizina J."/>
            <person name="Richter M."/>
            <person name="Glockner F.O."/>
            <person name="Harder J."/>
        </authorList>
    </citation>
    <scope>NUCLEOTIDE SEQUENCE [LARGE SCALE GENOMIC DNA]</scope>
    <source>
        <strain evidence="1">K833</strain>
    </source>
</reference>
<proteinExistence type="predicted"/>
<dbReference type="Proteomes" id="UP000036367">
    <property type="component" value="Unassembled WGS sequence"/>
</dbReference>
<accession>A0A0J1BAX0</accession>
<evidence type="ECO:0000313" key="2">
    <source>
        <dbReference type="Proteomes" id="UP000036367"/>
    </source>
</evidence>